<evidence type="ECO:0000313" key="2">
    <source>
        <dbReference type="Proteomes" id="UP000799755"/>
    </source>
</evidence>
<proteinExistence type="predicted"/>
<name>A0ACB6QUH1_9PLEO</name>
<comment type="caution">
    <text evidence="1">The sequence shown here is derived from an EMBL/GenBank/DDBJ whole genome shotgun (WGS) entry which is preliminary data.</text>
</comment>
<evidence type="ECO:0000313" key="1">
    <source>
        <dbReference type="EMBL" id="KAF2470596.1"/>
    </source>
</evidence>
<sequence>MYFRITLLRSSIGLPLKTSQTLSALGLKKRMATVYHPVTPDVAGQIMRVKELVDVSEVAAPKTKAQMKAARRPDPGYYVEKKEYVAKRGDGEWRKLYEVGAVMGETVGRDDA</sequence>
<organism evidence="1 2">
    <name type="scientific">Lindgomyces ingoldianus</name>
    <dbReference type="NCBI Taxonomy" id="673940"/>
    <lineage>
        <taxon>Eukaryota</taxon>
        <taxon>Fungi</taxon>
        <taxon>Dikarya</taxon>
        <taxon>Ascomycota</taxon>
        <taxon>Pezizomycotina</taxon>
        <taxon>Dothideomycetes</taxon>
        <taxon>Pleosporomycetidae</taxon>
        <taxon>Pleosporales</taxon>
        <taxon>Lindgomycetaceae</taxon>
        <taxon>Lindgomyces</taxon>
    </lineage>
</organism>
<protein>
    <submittedName>
        <fullName evidence="1">Uncharacterized protein</fullName>
    </submittedName>
</protein>
<gene>
    <name evidence="1" type="ORF">BDR25DRAFT_303668</name>
</gene>
<keyword evidence="2" id="KW-1185">Reference proteome</keyword>
<accession>A0ACB6QUH1</accession>
<dbReference type="Proteomes" id="UP000799755">
    <property type="component" value="Unassembled WGS sequence"/>
</dbReference>
<dbReference type="EMBL" id="MU003507">
    <property type="protein sequence ID" value="KAF2470596.1"/>
    <property type="molecule type" value="Genomic_DNA"/>
</dbReference>
<reference evidence="1" key="1">
    <citation type="journal article" date="2020" name="Stud. Mycol.">
        <title>101 Dothideomycetes genomes: a test case for predicting lifestyles and emergence of pathogens.</title>
        <authorList>
            <person name="Haridas S."/>
            <person name="Albert R."/>
            <person name="Binder M."/>
            <person name="Bloem J."/>
            <person name="Labutti K."/>
            <person name="Salamov A."/>
            <person name="Andreopoulos B."/>
            <person name="Baker S."/>
            <person name="Barry K."/>
            <person name="Bills G."/>
            <person name="Bluhm B."/>
            <person name="Cannon C."/>
            <person name="Castanera R."/>
            <person name="Culley D."/>
            <person name="Daum C."/>
            <person name="Ezra D."/>
            <person name="Gonzalez J."/>
            <person name="Henrissat B."/>
            <person name="Kuo A."/>
            <person name="Liang C."/>
            <person name="Lipzen A."/>
            <person name="Lutzoni F."/>
            <person name="Magnuson J."/>
            <person name="Mondo S."/>
            <person name="Nolan M."/>
            <person name="Ohm R."/>
            <person name="Pangilinan J."/>
            <person name="Park H.-J."/>
            <person name="Ramirez L."/>
            <person name="Alfaro M."/>
            <person name="Sun H."/>
            <person name="Tritt A."/>
            <person name="Yoshinaga Y."/>
            <person name="Zwiers L.-H."/>
            <person name="Turgeon B."/>
            <person name="Goodwin S."/>
            <person name="Spatafora J."/>
            <person name="Crous P."/>
            <person name="Grigoriev I."/>
        </authorList>
    </citation>
    <scope>NUCLEOTIDE SEQUENCE</scope>
    <source>
        <strain evidence="1">ATCC 200398</strain>
    </source>
</reference>